<dbReference type="Gene3D" id="1.20.272.10">
    <property type="match status" value="1"/>
</dbReference>
<evidence type="ECO:0000313" key="12">
    <source>
        <dbReference type="Proteomes" id="UP000522688"/>
    </source>
</evidence>
<dbReference type="PANTHER" id="PTHR34388:SF1">
    <property type="entry name" value="DNA POLYMERASE III SUBUNIT DELTA"/>
    <property type="match status" value="1"/>
</dbReference>
<dbReference type="EC" id="2.7.7.7" evidence="1"/>
<dbReference type="OrthoDB" id="8478864at2"/>
<keyword evidence="2" id="KW-0808">Transferase</keyword>
<dbReference type="InterPro" id="IPR005790">
    <property type="entry name" value="DNA_polIII_delta"/>
</dbReference>
<evidence type="ECO:0000256" key="7">
    <source>
        <dbReference type="ARBA" id="ARBA00049244"/>
    </source>
</evidence>
<accession>A0A7W3PIG1</accession>
<sequence>MAARATGRPAKKTGVVIDQVGWEQIRPAAVILVSGPEQFLADRAVRQLRDQLVAEDPSLEVNDLEADHYQPGELITLASPSLFAEPRLIRVANVEKCTDAFLTETLRYLESPADDTYLVLRHGGGVRGKKLLDTVRSGAGGGLEVVCAELKKDTEKLDFAAAEFASERRRITSGALRALVTAFNDDLAELASACQQLISDAAEEITEATVEKYYAGRVETNAFKVADAAVAGRQGEALVLLRHALASGADPVPVVAAFAMKIRGMAKVQGAYGPSGQLASRFGMAPWQVERAQREVRGWSEEGLGRCIEVVAATDAAVKGAERDAVYALERMVTTVSLRGSDPR</sequence>
<dbReference type="Pfam" id="PF21694">
    <property type="entry name" value="DNA_pol3_delta_C"/>
    <property type="match status" value="1"/>
</dbReference>
<dbReference type="GO" id="GO:0003887">
    <property type="term" value="F:DNA-directed DNA polymerase activity"/>
    <property type="evidence" value="ECO:0007669"/>
    <property type="project" value="UniProtKB-KW"/>
</dbReference>
<evidence type="ECO:0000256" key="6">
    <source>
        <dbReference type="ARBA" id="ARBA00034754"/>
    </source>
</evidence>
<reference evidence="10 12" key="2">
    <citation type="submission" date="2020-07" db="EMBL/GenBank/DDBJ databases">
        <title>Sequencing the genomes of 1000 actinobacteria strains.</title>
        <authorList>
            <person name="Klenk H.-P."/>
        </authorList>
    </citation>
    <scope>NUCLEOTIDE SEQUENCE [LARGE SCALE GENOMIC DNA]</scope>
    <source>
        <strain evidence="10 12">DSM 10309</strain>
    </source>
</reference>
<keyword evidence="11" id="KW-1185">Reference proteome</keyword>
<comment type="catalytic activity">
    <reaction evidence="7">
        <text>DNA(n) + a 2'-deoxyribonucleoside 5'-triphosphate = DNA(n+1) + diphosphate</text>
        <dbReference type="Rhea" id="RHEA:22508"/>
        <dbReference type="Rhea" id="RHEA-COMP:17339"/>
        <dbReference type="Rhea" id="RHEA-COMP:17340"/>
        <dbReference type="ChEBI" id="CHEBI:33019"/>
        <dbReference type="ChEBI" id="CHEBI:61560"/>
        <dbReference type="ChEBI" id="CHEBI:173112"/>
        <dbReference type="EC" id="2.7.7.7"/>
    </reaction>
</comment>
<dbReference type="Proteomes" id="UP000321154">
    <property type="component" value="Unassembled WGS sequence"/>
</dbReference>
<dbReference type="SUPFAM" id="SSF52540">
    <property type="entry name" value="P-loop containing nucleoside triphosphate hydrolases"/>
    <property type="match status" value="1"/>
</dbReference>
<dbReference type="SUPFAM" id="SSF48019">
    <property type="entry name" value="post-AAA+ oligomerization domain-like"/>
    <property type="match status" value="1"/>
</dbReference>
<dbReference type="EMBL" id="JACGWW010000001">
    <property type="protein sequence ID" value="MBA8812639.1"/>
    <property type="molecule type" value="Genomic_DNA"/>
</dbReference>
<dbReference type="RefSeq" id="WP_146852957.1">
    <property type="nucleotide sequence ID" value="NZ_BAAAHR010000002.1"/>
</dbReference>
<evidence type="ECO:0000313" key="9">
    <source>
        <dbReference type="EMBL" id="GEK82348.1"/>
    </source>
</evidence>
<gene>
    <name evidence="10" type="ORF">FB463_000863</name>
    <name evidence="9" type="ORF">FFA01_06570</name>
</gene>
<evidence type="ECO:0000256" key="4">
    <source>
        <dbReference type="ARBA" id="ARBA00022705"/>
    </source>
</evidence>
<evidence type="ECO:0000259" key="8">
    <source>
        <dbReference type="Pfam" id="PF21694"/>
    </source>
</evidence>
<reference evidence="9 11" key="1">
    <citation type="submission" date="2019-07" db="EMBL/GenBank/DDBJ databases">
        <title>Whole genome shotgun sequence of Frigoribacterium faeni NBRC 103066.</title>
        <authorList>
            <person name="Hosoyama A."/>
            <person name="Uohara A."/>
            <person name="Ohji S."/>
            <person name="Ichikawa N."/>
        </authorList>
    </citation>
    <scope>NUCLEOTIDE SEQUENCE [LARGE SCALE GENOMIC DNA]</scope>
    <source>
        <strain evidence="9 11">NBRC 103066</strain>
    </source>
</reference>
<dbReference type="GO" id="GO:0003677">
    <property type="term" value="F:DNA binding"/>
    <property type="evidence" value="ECO:0007669"/>
    <property type="project" value="InterPro"/>
</dbReference>
<dbReference type="InterPro" id="IPR008921">
    <property type="entry name" value="DNA_pol3_clamp-load_cplx_C"/>
</dbReference>
<evidence type="ECO:0000256" key="3">
    <source>
        <dbReference type="ARBA" id="ARBA00022695"/>
    </source>
</evidence>
<feature type="domain" description="DNA polymerase III delta subunit-like C-terminal" evidence="8">
    <location>
        <begin position="219"/>
        <end position="334"/>
    </location>
</feature>
<organism evidence="10 12">
    <name type="scientific">Frigoribacterium faeni</name>
    <dbReference type="NCBI Taxonomy" id="145483"/>
    <lineage>
        <taxon>Bacteria</taxon>
        <taxon>Bacillati</taxon>
        <taxon>Actinomycetota</taxon>
        <taxon>Actinomycetes</taxon>
        <taxon>Micrococcales</taxon>
        <taxon>Microbacteriaceae</taxon>
        <taxon>Frigoribacterium</taxon>
    </lineage>
</organism>
<comment type="caution">
    <text evidence="10">The sequence shown here is derived from an EMBL/GenBank/DDBJ whole genome shotgun (WGS) entry which is preliminary data.</text>
</comment>
<dbReference type="PANTHER" id="PTHR34388">
    <property type="entry name" value="DNA POLYMERASE III SUBUNIT DELTA"/>
    <property type="match status" value="1"/>
</dbReference>
<name>A0A7W3PIG1_9MICO</name>
<evidence type="ECO:0000256" key="1">
    <source>
        <dbReference type="ARBA" id="ARBA00012417"/>
    </source>
</evidence>
<proteinExistence type="inferred from homology"/>
<dbReference type="EMBL" id="BJUV01000004">
    <property type="protein sequence ID" value="GEK82348.1"/>
    <property type="molecule type" value="Genomic_DNA"/>
</dbReference>
<dbReference type="GO" id="GO:0009360">
    <property type="term" value="C:DNA polymerase III complex"/>
    <property type="evidence" value="ECO:0007669"/>
    <property type="project" value="TreeGrafter"/>
</dbReference>
<dbReference type="GO" id="GO:0006261">
    <property type="term" value="P:DNA-templated DNA replication"/>
    <property type="evidence" value="ECO:0007669"/>
    <property type="project" value="TreeGrafter"/>
</dbReference>
<dbReference type="Proteomes" id="UP000522688">
    <property type="component" value="Unassembled WGS sequence"/>
</dbReference>
<dbReference type="Gene3D" id="3.40.50.300">
    <property type="entry name" value="P-loop containing nucleotide triphosphate hydrolases"/>
    <property type="match status" value="1"/>
</dbReference>
<dbReference type="InterPro" id="IPR027417">
    <property type="entry name" value="P-loop_NTPase"/>
</dbReference>
<keyword evidence="4" id="KW-0235">DNA replication</keyword>
<dbReference type="AlphaFoldDB" id="A0A7W3PIG1"/>
<evidence type="ECO:0000256" key="2">
    <source>
        <dbReference type="ARBA" id="ARBA00022679"/>
    </source>
</evidence>
<dbReference type="InterPro" id="IPR048466">
    <property type="entry name" value="DNA_pol3_delta-like_C"/>
</dbReference>
<evidence type="ECO:0000313" key="10">
    <source>
        <dbReference type="EMBL" id="MBA8812639.1"/>
    </source>
</evidence>
<protein>
    <recommendedName>
        <fullName evidence="1">DNA-directed DNA polymerase</fullName>
        <ecNumber evidence="1">2.7.7.7</ecNumber>
    </recommendedName>
</protein>
<keyword evidence="3" id="KW-0548">Nucleotidyltransferase</keyword>
<evidence type="ECO:0000256" key="5">
    <source>
        <dbReference type="ARBA" id="ARBA00022932"/>
    </source>
</evidence>
<comment type="similarity">
    <text evidence="6">Belongs to the DNA polymerase HolA subunit family.</text>
</comment>
<keyword evidence="5" id="KW-0239">DNA-directed DNA polymerase</keyword>
<dbReference type="NCBIfam" id="TIGR01128">
    <property type="entry name" value="holA"/>
    <property type="match status" value="1"/>
</dbReference>
<evidence type="ECO:0000313" key="11">
    <source>
        <dbReference type="Proteomes" id="UP000321154"/>
    </source>
</evidence>